<name>A0A6C0C6L8_9ZZZZ</name>
<dbReference type="Gene3D" id="3.90.320.10">
    <property type="match status" value="1"/>
</dbReference>
<proteinExistence type="predicted"/>
<dbReference type="PANTHER" id="PTHR46609">
    <property type="entry name" value="EXONUCLEASE, PHAGE-TYPE/RECB, C-TERMINAL DOMAIN-CONTAINING PROTEIN"/>
    <property type="match status" value="1"/>
</dbReference>
<dbReference type="InterPro" id="IPR051703">
    <property type="entry name" value="NF-kappa-B_Signaling_Reg"/>
</dbReference>
<feature type="region of interest" description="Disordered" evidence="1">
    <location>
        <begin position="392"/>
        <end position="422"/>
    </location>
</feature>
<dbReference type="CDD" id="cd22343">
    <property type="entry name" value="PDDEXK_lambda_exonuclease-like"/>
    <property type="match status" value="1"/>
</dbReference>
<evidence type="ECO:0000313" key="3">
    <source>
        <dbReference type="EMBL" id="QHS99163.1"/>
    </source>
</evidence>
<evidence type="ECO:0000256" key="1">
    <source>
        <dbReference type="SAM" id="MobiDB-lite"/>
    </source>
</evidence>
<evidence type="ECO:0000259" key="2">
    <source>
        <dbReference type="Pfam" id="PF09588"/>
    </source>
</evidence>
<dbReference type="EMBL" id="MN739335">
    <property type="protein sequence ID" value="QHS99163.1"/>
    <property type="molecule type" value="Genomic_DNA"/>
</dbReference>
<reference evidence="3" key="1">
    <citation type="journal article" date="2020" name="Nature">
        <title>Giant virus diversity and host interactions through global metagenomics.</title>
        <authorList>
            <person name="Schulz F."/>
            <person name="Roux S."/>
            <person name="Paez-Espino D."/>
            <person name="Jungbluth S."/>
            <person name="Walsh D.A."/>
            <person name="Denef V.J."/>
            <person name="McMahon K.D."/>
            <person name="Konstantinidis K.T."/>
            <person name="Eloe-Fadrosh E.A."/>
            <person name="Kyrpides N.C."/>
            <person name="Woyke T."/>
        </authorList>
    </citation>
    <scope>NUCLEOTIDE SEQUENCE</scope>
    <source>
        <strain evidence="3">GVMAG-M-3300020185-33</strain>
    </source>
</reference>
<dbReference type="InterPro" id="IPR011335">
    <property type="entry name" value="Restrct_endonuc-II-like"/>
</dbReference>
<dbReference type="AlphaFoldDB" id="A0A6C0C6L8"/>
<sequence length="440" mass="51947">MLLNELPMLSNIIHSISVPTQIQETDIDELRESTYLIIDEFINNNIEEYRFKDFDHRLFEHTYHILEILYNDIEYLIDINLSELIDEGIYSYFEFYGIKRSEMTKITTPKNKRPYTQILKHIKKKDTHEQGTIEWFNFRWNHITASSAWKVLESDSAMNQIILDKCKPINPTKYSNVNTSTAMHHGHKFEPLSVLIYENMYDTEIGDYGCIEHDEYPHLAASPDGINIKIDNPRYGRALEIKNPTSRNITGIPKKDYWVQMQMQMECLNLDECDFLETSFKEYKTEEEYLSDGEFSKTINGKRKGIIACFNDGSKPLYKYTPLDITTFSQYELWKDKLIDDNSSLSWIADTYWYLETISCVLVRRNKLWFNAIKHNFKEIWDTVIEEREKGYEHRKPKKRNKKSGETLSIVTPPLEPSNHQNSINLKIDTESLKSFALEI</sequence>
<dbReference type="InterPro" id="IPR019080">
    <property type="entry name" value="YqaJ_viral_recombinase"/>
</dbReference>
<dbReference type="PANTHER" id="PTHR46609:SF6">
    <property type="entry name" value="EXONUCLEASE, PHAGE-TYPE_RECB, C-TERMINAL DOMAIN-CONTAINING PROTEIN-RELATED"/>
    <property type="match status" value="1"/>
</dbReference>
<feature type="domain" description="YqaJ viral recombinase" evidence="2">
    <location>
        <begin position="134"/>
        <end position="267"/>
    </location>
</feature>
<dbReference type="InterPro" id="IPR011604">
    <property type="entry name" value="PDDEXK-like_dom_sf"/>
</dbReference>
<dbReference type="Pfam" id="PF09588">
    <property type="entry name" value="YqaJ"/>
    <property type="match status" value="1"/>
</dbReference>
<accession>A0A6C0C6L8</accession>
<protein>
    <recommendedName>
        <fullName evidence="2">YqaJ viral recombinase domain-containing protein</fullName>
    </recommendedName>
</protein>
<organism evidence="3">
    <name type="scientific">viral metagenome</name>
    <dbReference type="NCBI Taxonomy" id="1070528"/>
    <lineage>
        <taxon>unclassified sequences</taxon>
        <taxon>metagenomes</taxon>
        <taxon>organismal metagenomes</taxon>
    </lineage>
</organism>
<dbReference type="SUPFAM" id="SSF52980">
    <property type="entry name" value="Restriction endonuclease-like"/>
    <property type="match status" value="1"/>
</dbReference>